<protein>
    <submittedName>
        <fullName evidence="1">Uncharacterized protein</fullName>
    </submittedName>
</protein>
<accession>A0A0H2RU60</accession>
<dbReference type="InParanoid" id="A0A0H2RU60"/>
<dbReference type="EMBL" id="KQ086094">
    <property type="protein sequence ID" value="KLO08376.1"/>
    <property type="molecule type" value="Genomic_DNA"/>
</dbReference>
<dbReference type="Proteomes" id="UP000053477">
    <property type="component" value="Unassembled WGS sequence"/>
</dbReference>
<keyword evidence="2" id="KW-1185">Reference proteome</keyword>
<proteinExistence type="predicted"/>
<reference evidence="1 2" key="1">
    <citation type="submission" date="2015-04" db="EMBL/GenBank/DDBJ databases">
        <title>Complete genome sequence of Schizopora paradoxa KUC8140, a cosmopolitan wood degrader in East Asia.</title>
        <authorList>
            <consortium name="DOE Joint Genome Institute"/>
            <person name="Min B."/>
            <person name="Park H."/>
            <person name="Jang Y."/>
            <person name="Kim J.-J."/>
            <person name="Kim K.H."/>
            <person name="Pangilinan J."/>
            <person name="Lipzen A."/>
            <person name="Riley R."/>
            <person name="Grigoriev I.V."/>
            <person name="Spatafora J.W."/>
            <person name="Choi I.-G."/>
        </authorList>
    </citation>
    <scope>NUCLEOTIDE SEQUENCE [LARGE SCALE GENOMIC DNA]</scope>
    <source>
        <strain evidence="1 2">KUC8140</strain>
    </source>
</reference>
<gene>
    <name evidence="1" type="ORF">SCHPADRAFT_611290</name>
</gene>
<sequence>MTDFVRVDSLGGTLRTGALGSDNRGGQTLIPIMMPILLAKIGTIIGARSLGLTSTNMNFSTIMALENCSTTFGRDLLLQEC</sequence>
<organism evidence="1 2">
    <name type="scientific">Schizopora paradoxa</name>
    <dbReference type="NCBI Taxonomy" id="27342"/>
    <lineage>
        <taxon>Eukaryota</taxon>
        <taxon>Fungi</taxon>
        <taxon>Dikarya</taxon>
        <taxon>Basidiomycota</taxon>
        <taxon>Agaricomycotina</taxon>
        <taxon>Agaricomycetes</taxon>
        <taxon>Hymenochaetales</taxon>
        <taxon>Schizoporaceae</taxon>
        <taxon>Schizopora</taxon>
    </lineage>
</organism>
<dbReference type="AlphaFoldDB" id="A0A0H2RU60"/>
<name>A0A0H2RU60_9AGAM</name>
<evidence type="ECO:0000313" key="1">
    <source>
        <dbReference type="EMBL" id="KLO08376.1"/>
    </source>
</evidence>
<evidence type="ECO:0000313" key="2">
    <source>
        <dbReference type="Proteomes" id="UP000053477"/>
    </source>
</evidence>